<evidence type="ECO:0000256" key="8">
    <source>
        <dbReference type="PROSITE-ProRule" id="PRU00339"/>
    </source>
</evidence>
<protein>
    <submittedName>
        <fullName evidence="10">Tetratricopeptide repeat protein</fullName>
    </submittedName>
</protein>
<evidence type="ECO:0000256" key="5">
    <source>
        <dbReference type="ARBA" id="ARBA00022989"/>
    </source>
</evidence>
<dbReference type="EMBL" id="SJPR01000003">
    <property type="protein sequence ID" value="TWT97065.1"/>
    <property type="molecule type" value="Genomic_DNA"/>
</dbReference>
<organism evidence="10 11">
    <name type="scientific">Botrimarina colliarenosi</name>
    <dbReference type="NCBI Taxonomy" id="2528001"/>
    <lineage>
        <taxon>Bacteria</taxon>
        <taxon>Pseudomonadati</taxon>
        <taxon>Planctomycetota</taxon>
        <taxon>Planctomycetia</taxon>
        <taxon>Pirellulales</taxon>
        <taxon>Lacipirellulaceae</taxon>
        <taxon>Botrimarina</taxon>
    </lineage>
</organism>
<evidence type="ECO:0000256" key="6">
    <source>
        <dbReference type="ARBA" id="ARBA00023136"/>
    </source>
</evidence>
<name>A0A5C6AD19_9BACT</name>
<keyword evidence="9" id="KW-0732">Signal</keyword>
<dbReference type="SUPFAM" id="SSF48452">
    <property type="entry name" value="TPR-like"/>
    <property type="match status" value="3"/>
</dbReference>
<sequence precursor="true">MTAVIRSLLSARIASVLAALLLLAAGVAPAIAQSSDDANTQVAAIGVEALIGDSVSNPSDARYSDVAEAIQRFRNRDQLSARTFLERAVQKNPKLPPVGVMLAKLQLLSGNAAAVRPALEQAVQEDSAGDPEPYLLLAEEALAGQRTIEADALFDKAVQLINDYSANAKRKRQFEIRAYRGRAIIGERRKDWEQAESDLRKWIEQDPDEASAQQRLGQVLFQYQTDEKDRQGFEAFTKAKQLNKELPSPYVSAALMYSRNGKTARAMEAFEKAFRESGTDQTTLIAYAQALVKANQLDKAESVLKKARDVAPDADSVWLLSGVAARMAGDSKAAEQYLMKALSLSPSNRDILNQLALTLLESGDEGAKARALQFAQLNQQLNQNNPDINVTLAWVLYQNGDARNATTALRQGLQGGALSPDGSFLLAKVLLERDDKTNAKRLLESALKSDQGIFVERKEAEQILSTL</sequence>
<dbReference type="PANTHER" id="PTHR46208:SF1">
    <property type="entry name" value="MITOCHONDRIAL IMPORT RECEPTOR SUBUNIT TOM70"/>
    <property type="match status" value="1"/>
</dbReference>
<dbReference type="PROSITE" id="PS50005">
    <property type="entry name" value="TPR"/>
    <property type="match status" value="1"/>
</dbReference>
<dbReference type="GO" id="GO:0030943">
    <property type="term" value="F:mitochondrion targeting sequence binding"/>
    <property type="evidence" value="ECO:0007669"/>
    <property type="project" value="TreeGrafter"/>
</dbReference>
<keyword evidence="2" id="KW-0812">Transmembrane</keyword>
<comment type="caution">
    <text evidence="10">The sequence shown here is derived from an EMBL/GenBank/DDBJ whole genome shotgun (WGS) entry which is preliminary data.</text>
</comment>
<dbReference type="GO" id="GO:0030150">
    <property type="term" value="P:protein import into mitochondrial matrix"/>
    <property type="evidence" value="ECO:0007669"/>
    <property type="project" value="TreeGrafter"/>
</dbReference>
<evidence type="ECO:0000256" key="1">
    <source>
        <dbReference type="ARBA" id="ARBA00004167"/>
    </source>
</evidence>
<feature type="signal peptide" evidence="9">
    <location>
        <begin position="1"/>
        <end position="32"/>
    </location>
</feature>
<evidence type="ECO:0000313" key="10">
    <source>
        <dbReference type="EMBL" id="TWT97065.1"/>
    </source>
</evidence>
<dbReference type="Pfam" id="PF13432">
    <property type="entry name" value="TPR_16"/>
    <property type="match status" value="1"/>
</dbReference>
<dbReference type="GO" id="GO:0016020">
    <property type="term" value="C:membrane"/>
    <property type="evidence" value="ECO:0007669"/>
    <property type="project" value="UniProtKB-SubCell"/>
</dbReference>
<dbReference type="SMART" id="SM00028">
    <property type="entry name" value="TPR"/>
    <property type="match status" value="5"/>
</dbReference>
<dbReference type="RefSeq" id="WP_197526549.1">
    <property type="nucleotide sequence ID" value="NZ_SJPR01000003.1"/>
</dbReference>
<dbReference type="InterPro" id="IPR019734">
    <property type="entry name" value="TPR_rpt"/>
</dbReference>
<proteinExistence type="inferred from homology"/>
<dbReference type="PANTHER" id="PTHR46208">
    <property type="entry name" value="MITOCHONDRIAL IMPORT RECEPTOR SUBUNIT TOM70"/>
    <property type="match status" value="1"/>
</dbReference>
<reference evidence="10 11" key="1">
    <citation type="submission" date="2019-02" db="EMBL/GenBank/DDBJ databases">
        <title>Deep-cultivation of Planctomycetes and their phenomic and genomic characterization uncovers novel biology.</title>
        <authorList>
            <person name="Wiegand S."/>
            <person name="Jogler M."/>
            <person name="Boedeker C."/>
            <person name="Pinto D."/>
            <person name="Vollmers J."/>
            <person name="Rivas-Marin E."/>
            <person name="Kohn T."/>
            <person name="Peeters S.H."/>
            <person name="Heuer A."/>
            <person name="Rast P."/>
            <person name="Oberbeckmann S."/>
            <person name="Bunk B."/>
            <person name="Jeske O."/>
            <person name="Meyerdierks A."/>
            <person name="Storesund J.E."/>
            <person name="Kallscheuer N."/>
            <person name="Luecker S."/>
            <person name="Lage O.M."/>
            <person name="Pohl T."/>
            <person name="Merkel B.J."/>
            <person name="Hornburger P."/>
            <person name="Mueller R.-W."/>
            <person name="Bruemmer F."/>
            <person name="Labrenz M."/>
            <person name="Spormann A.M."/>
            <person name="Op Den Camp H."/>
            <person name="Overmann J."/>
            <person name="Amann R."/>
            <person name="Jetten M.S.M."/>
            <person name="Mascher T."/>
            <person name="Medema M.H."/>
            <person name="Devos D.P."/>
            <person name="Kaster A.-K."/>
            <person name="Ovreas L."/>
            <person name="Rohde M."/>
            <person name="Galperin M.Y."/>
            <person name="Jogler C."/>
        </authorList>
    </citation>
    <scope>NUCLEOTIDE SEQUENCE [LARGE SCALE GENOMIC DNA]</scope>
    <source>
        <strain evidence="10 11">Pla108</strain>
    </source>
</reference>
<dbReference type="Proteomes" id="UP000317421">
    <property type="component" value="Unassembled WGS sequence"/>
</dbReference>
<keyword evidence="5" id="KW-1133">Transmembrane helix</keyword>
<dbReference type="GO" id="GO:0008320">
    <property type="term" value="F:protein transmembrane transporter activity"/>
    <property type="evidence" value="ECO:0007669"/>
    <property type="project" value="TreeGrafter"/>
</dbReference>
<dbReference type="InterPro" id="IPR011990">
    <property type="entry name" value="TPR-like_helical_dom_sf"/>
</dbReference>
<keyword evidence="11" id="KW-1185">Reference proteome</keyword>
<keyword evidence="6" id="KW-0472">Membrane</keyword>
<accession>A0A5C6AD19</accession>
<dbReference type="Gene3D" id="1.25.40.10">
    <property type="entry name" value="Tetratricopeptide repeat domain"/>
    <property type="match status" value="1"/>
</dbReference>
<evidence type="ECO:0000256" key="9">
    <source>
        <dbReference type="SAM" id="SignalP"/>
    </source>
</evidence>
<keyword evidence="3" id="KW-0677">Repeat</keyword>
<dbReference type="Pfam" id="PF14559">
    <property type="entry name" value="TPR_19"/>
    <property type="match status" value="1"/>
</dbReference>
<gene>
    <name evidence="10" type="ORF">Pla108_28420</name>
</gene>
<dbReference type="AlphaFoldDB" id="A0A5C6AD19"/>
<evidence type="ECO:0000256" key="4">
    <source>
        <dbReference type="ARBA" id="ARBA00022803"/>
    </source>
</evidence>
<evidence type="ECO:0000256" key="7">
    <source>
        <dbReference type="ARBA" id="ARBA00038030"/>
    </source>
</evidence>
<evidence type="ECO:0000256" key="3">
    <source>
        <dbReference type="ARBA" id="ARBA00022737"/>
    </source>
</evidence>
<keyword evidence="4 8" id="KW-0802">TPR repeat</keyword>
<evidence type="ECO:0000313" key="11">
    <source>
        <dbReference type="Proteomes" id="UP000317421"/>
    </source>
</evidence>
<evidence type="ECO:0000256" key="2">
    <source>
        <dbReference type="ARBA" id="ARBA00022692"/>
    </source>
</evidence>
<feature type="repeat" description="TPR" evidence="8">
    <location>
        <begin position="315"/>
        <end position="348"/>
    </location>
</feature>
<feature type="chain" id="PRO_5022684123" evidence="9">
    <location>
        <begin position="33"/>
        <end position="467"/>
    </location>
</feature>
<comment type="similarity">
    <text evidence="7">Belongs to the Tom70 family.</text>
</comment>
<comment type="subcellular location">
    <subcellularLocation>
        <location evidence="1">Membrane</location>
        <topology evidence="1">Single-pass membrane protein</topology>
    </subcellularLocation>
</comment>